<evidence type="ECO:0000313" key="2">
    <source>
        <dbReference type="Proteomes" id="UP000298656"/>
    </source>
</evidence>
<keyword evidence="1" id="KW-0378">Hydrolase</keyword>
<dbReference type="SUPFAM" id="SSF53187">
    <property type="entry name" value="Zn-dependent exopeptidases"/>
    <property type="match status" value="1"/>
</dbReference>
<gene>
    <name evidence="1" type="ORF">FAZ95_07550</name>
</gene>
<dbReference type="Proteomes" id="UP000298656">
    <property type="component" value="Chromosome 1"/>
</dbReference>
<dbReference type="KEGG" id="tvl:FAZ95_07550"/>
<organism evidence="1 2">
    <name type="scientific">Trinickia violacea</name>
    <dbReference type="NCBI Taxonomy" id="2571746"/>
    <lineage>
        <taxon>Bacteria</taxon>
        <taxon>Pseudomonadati</taxon>
        <taxon>Pseudomonadota</taxon>
        <taxon>Betaproteobacteria</taxon>
        <taxon>Burkholderiales</taxon>
        <taxon>Burkholderiaceae</taxon>
        <taxon>Trinickia</taxon>
    </lineage>
</organism>
<proteinExistence type="predicted"/>
<dbReference type="OrthoDB" id="8716700at2"/>
<dbReference type="EMBL" id="CP040077">
    <property type="protein sequence ID" value="QCP49050.1"/>
    <property type="molecule type" value="Genomic_DNA"/>
</dbReference>
<accession>A0A4V1EH51</accession>
<dbReference type="Pfam" id="PF05013">
    <property type="entry name" value="FGase"/>
    <property type="match status" value="1"/>
</dbReference>
<protein>
    <submittedName>
        <fullName evidence="1">N-formylglutamate amidohydrolase</fullName>
    </submittedName>
</protein>
<dbReference type="AlphaFoldDB" id="A0A4V1EH51"/>
<keyword evidence="2" id="KW-1185">Reference proteome</keyword>
<name>A0A4V1EH51_9BURK</name>
<dbReference type="Gene3D" id="3.40.630.40">
    <property type="entry name" value="Zn-dependent exopeptidases"/>
    <property type="match status" value="1"/>
</dbReference>
<dbReference type="GO" id="GO:0016787">
    <property type="term" value="F:hydrolase activity"/>
    <property type="evidence" value="ECO:0007669"/>
    <property type="project" value="UniProtKB-KW"/>
</dbReference>
<reference evidence="1 2" key="1">
    <citation type="submission" date="2019-05" db="EMBL/GenBank/DDBJ databases">
        <title>Burkholderia sp. DHOD12, isolated from subtropical forest soil.</title>
        <authorList>
            <person name="Gao Z.-H."/>
            <person name="Qiu L.-H."/>
        </authorList>
    </citation>
    <scope>NUCLEOTIDE SEQUENCE [LARGE SCALE GENOMIC DNA]</scope>
    <source>
        <strain evidence="1 2">DHOD12</strain>
    </source>
</reference>
<sequence>MDNPGCELLVQGDSPILVITPHTGTYIPSELLQHAGLVPVQGRVADPAGLVLQSAARDSGASLIAARYHPCEIDFMVGVDSLPLSSGLIRGRLCRTHTSHGEDLYALRTELSAEEVEMRVEKYWRPFHRRIAEELERLRSKHSHVLLFVSHASGWLSLYRGRSTGRDCNIGTNQGKACSRQLVAALTETIQAQGRSWVVNGNSVELFTSQHYGNPVGGVHVIEAEISGRWRSDCAAQVDEALVGSNRQAAVLATLSDDQVNCGRAMTLLLTALEGGLRSLPAIPRPHESWRADASSP</sequence>
<evidence type="ECO:0000313" key="1">
    <source>
        <dbReference type="EMBL" id="QCP49050.1"/>
    </source>
</evidence>
<dbReference type="RefSeq" id="WP_137331881.1">
    <property type="nucleotide sequence ID" value="NZ_CP040077.1"/>
</dbReference>
<dbReference type="InterPro" id="IPR007709">
    <property type="entry name" value="N-FG_amidohydro"/>
</dbReference>